<evidence type="ECO:0000256" key="3">
    <source>
        <dbReference type="ARBA" id="ARBA00022475"/>
    </source>
</evidence>
<sequence length="398" mass="43709">MINKNFTFLWLGKIVSQLGDKFYAIALAWWILQKTNSPSIMGFFLLISVLPGILLGFLAGALTDRWQRKTMLVVTDIIRGCLVLDIAYLSMANALEIWHVFLIGFCLSLSTAFFEPAIQAIIPEIIEKENLTKANGMSQMVSGICTVAGPLLGAVAVSIFGLTWVFFANSISYFVSAFLACFIRINKAYRTLGEKRSIWQDMHEGICFIKKQKRLTFVLKIIAIAHLFVGSLTVSLPFLANGLEGSGVNNLGYLETMIGVGLVAGAAFMSVKKKASIDERTLVSFIMAVGFCYIAISVSLFLGIQTVYIYMLIMTVIGACVAFAAVFWQSLLQSYTPDHMTGRVFSMSTLVGNTSLPLAYGIFGVLLNVSSVYILMAACGACLIGICAYYIFRIRTRI</sequence>
<proteinExistence type="predicted"/>
<evidence type="ECO:0000256" key="1">
    <source>
        <dbReference type="ARBA" id="ARBA00004651"/>
    </source>
</evidence>
<dbReference type="InterPro" id="IPR020846">
    <property type="entry name" value="MFS_dom"/>
</dbReference>
<name>A0A0U1L762_9FIRM</name>
<dbReference type="InterPro" id="IPR036259">
    <property type="entry name" value="MFS_trans_sf"/>
</dbReference>
<feature type="domain" description="Major facilitator superfamily (MFS) profile" evidence="8">
    <location>
        <begin position="1"/>
        <end position="188"/>
    </location>
</feature>
<comment type="subcellular location">
    <subcellularLocation>
        <location evidence="1">Cell membrane</location>
        <topology evidence="1">Multi-pass membrane protein</topology>
    </subcellularLocation>
</comment>
<feature type="transmembrane region" description="Helical" evidence="7">
    <location>
        <begin position="251"/>
        <end position="270"/>
    </location>
</feature>
<feature type="transmembrane region" description="Helical" evidence="7">
    <location>
        <begin position="38"/>
        <end position="59"/>
    </location>
</feature>
<feature type="transmembrane region" description="Helical" evidence="7">
    <location>
        <begin position="282"/>
        <end position="302"/>
    </location>
</feature>
<gene>
    <name evidence="9" type="ORF">SpAn4DRAFT_4483</name>
</gene>
<dbReference type="RefSeq" id="WP_037591100.1">
    <property type="nucleotide sequence ID" value="NZ_CTRP01000016.1"/>
</dbReference>
<reference evidence="10" key="1">
    <citation type="submission" date="2015-03" db="EMBL/GenBank/DDBJ databases">
        <authorList>
            <person name="Nijsse Bart"/>
        </authorList>
    </citation>
    <scope>NUCLEOTIDE SEQUENCE [LARGE SCALE GENOMIC DNA]</scope>
</reference>
<feature type="transmembrane region" description="Helical" evidence="7">
    <location>
        <begin position="166"/>
        <end position="186"/>
    </location>
</feature>
<feature type="transmembrane region" description="Helical" evidence="7">
    <location>
        <begin position="344"/>
        <end position="366"/>
    </location>
</feature>
<dbReference type="GO" id="GO:0005886">
    <property type="term" value="C:plasma membrane"/>
    <property type="evidence" value="ECO:0007669"/>
    <property type="project" value="UniProtKB-SubCell"/>
</dbReference>
<feature type="transmembrane region" description="Helical" evidence="7">
    <location>
        <begin position="372"/>
        <end position="392"/>
    </location>
</feature>
<dbReference type="SUPFAM" id="SSF103473">
    <property type="entry name" value="MFS general substrate transporter"/>
    <property type="match status" value="1"/>
</dbReference>
<dbReference type="EMBL" id="CTRP01000016">
    <property type="protein sequence ID" value="CQR75119.1"/>
    <property type="molecule type" value="Genomic_DNA"/>
</dbReference>
<evidence type="ECO:0000256" key="6">
    <source>
        <dbReference type="ARBA" id="ARBA00023136"/>
    </source>
</evidence>
<dbReference type="GO" id="GO:0022857">
    <property type="term" value="F:transmembrane transporter activity"/>
    <property type="evidence" value="ECO:0007669"/>
    <property type="project" value="InterPro"/>
</dbReference>
<organism evidence="9 10">
    <name type="scientific">Sporomusa ovata</name>
    <dbReference type="NCBI Taxonomy" id="2378"/>
    <lineage>
        <taxon>Bacteria</taxon>
        <taxon>Bacillati</taxon>
        <taxon>Bacillota</taxon>
        <taxon>Negativicutes</taxon>
        <taxon>Selenomonadales</taxon>
        <taxon>Sporomusaceae</taxon>
        <taxon>Sporomusa</taxon>
    </lineage>
</organism>
<feature type="transmembrane region" description="Helical" evidence="7">
    <location>
        <begin position="217"/>
        <end position="239"/>
    </location>
</feature>
<dbReference type="InterPro" id="IPR022324">
    <property type="entry name" value="Bacilysin_exporter_BacE_put"/>
</dbReference>
<dbReference type="PANTHER" id="PTHR43266:SF2">
    <property type="entry name" value="MAJOR FACILITATOR SUPERFAMILY (MFS) PROFILE DOMAIN-CONTAINING PROTEIN"/>
    <property type="match status" value="1"/>
</dbReference>
<dbReference type="Gene3D" id="1.20.1250.20">
    <property type="entry name" value="MFS general substrate transporter like domains"/>
    <property type="match status" value="1"/>
</dbReference>
<dbReference type="Proteomes" id="UP000049855">
    <property type="component" value="Unassembled WGS sequence"/>
</dbReference>
<keyword evidence="10" id="KW-1185">Reference proteome</keyword>
<keyword evidence="6 7" id="KW-0472">Membrane</keyword>
<dbReference type="PANTHER" id="PTHR43266">
    <property type="entry name" value="MACROLIDE-EFFLUX PROTEIN"/>
    <property type="match status" value="1"/>
</dbReference>
<evidence type="ECO:0000313" key="10">
    <source>
        <dbReference type="Proteomes" id="UP000049855"/>
    </source>
</evidence>
<evidence type="ECO:0000259" key="8">
    <source>
        <dbReference type="PROSITE" id="PS50850"/>
    </source>
</evidence>
<dbReference type="PROSITE" id="PS50850">
    <property type="entry name" value="MFS"/>
    <property type="match status" value="1"/>
</dbReference>
<evidence type="ECO:0000313" key="9">
    <source>
        <dbReference type="EMBL" id="CQR75119.1"/>
    </source>
</evidence>
<keyword evidence="4 7" id="KW-0812">Transmembrane</keyword>
<dbReference type="InterPro" id="IPR010290">
    <property type="entry name" value="TM_effector"/>
</dbReference>
<accession>A0A0U1L762</accession>
<feature type="transmembrane region" description="Helical" evidence="7">
    <location>
        <begin position="308"/>
        <end position="332"/>
    </location>
</feature>
<evidence type="ECO:0000256" key="2">
    <source>
        <dbReference type="ARBA" id="ARBA00022448"/>
    </source>
</evidence>
<keyword evidence="3" id="KW-1003">Cell membrane</keyword>
<feature type="transmembrane region" description="Helical" evidence="7">
    <location>
        <begin position="139"/>
        <end position="160"/>
    </location>
</feature>
<evidence type="ECO:0000256" key="5">
    <source>
        <dbReference type="ARBA" id="ARBA00022989"/>
    </source>
</evidence>
<evidence type="ECO:0000256" key="4">
    <source>
        <dbReference type="ARBA" id="ARBA00022692"/>
    </source>
</evidence>
<dbReference type="Pfam" id="PF05977">
    <property type="entry name" value="MFS_3"/>
    <property type="match status" value="1"/>
</dbReference>
<keyword evidence="2" id="KW-0813">Transport</keyword>
<dbReference type="AlphaFoldDB" id="A0A0U1L762"/>
<dbReference type="PRINTS" id="PR01988">
    <property type="entry name" value="EXPORTERBACE"/>
</dbReference>
<protein>
    <submittedName>
        <fullName evidence="9">MFS general substrate transporter</fullName>
    </submittedName>
</protein>
<evidence type="ECO:0000256" key="7">
    <source>
        <dbReference type="SAM" id="Phobius"/>
    </source>
</evidence>
<dbReference type="CDD" id="cd06173">
    <property type="entry name" value="MFS_MefA_like"/>
    <property type="match status" value="1"/>
</dbReference>
<keyword evidence="5 7" id="KW-1133">Transmembrane helix</keyword>